<dbReference type="CDD" id="cd18820">
    <property type="entry name" value="GH43_LbAraf43-like"/>
    <property type="match status" value="1"/>
</dbReference>
<dbReference type="PANTHER" id="PTHR43817">
    <property type="entry name" value="GLYCOSYL HYDROLASE"/>
    <property type="match status" value="1"/>
</dbReference>
<dbReference type="Pfam" id="PF04616">
    <property type="entry name" value="Glyco_hydro_43"/>
    <property type="match status" value="1"/>
</dbReference>
<dbReference type="GO" id="GO:0005975">
    <property type="term" value="P:carbohydrate metabolic process"/>
    <property type="evidence" value="ECO:0007669"/>
    <property type="project" value="InterPro"/>
</dbReference>
<evidence type="ECO:0000313" key="10">
    <source>
        <dbReference type="Proteomes" id="UP000663845"/>
    </source>
</evidence>
<accession>A0A813NCP8</accession>
<dbReference type="SUPFAM" id="SSF49785">
    <property type="entry name" value="Galactose-binding domain-like"/>
    <property type="match status" value="1"/>
</dbReference>
<dbReference type="Pfam" id="PF01239">
    <property type="entry name" value="PPTA"/>
    <property type="match status" value="5"/>
</dbReference>
<dbReference type="SUPFAM" id="SSF48439">
    <property type="entry name" value="Protein prenylyltransferase"/>
    <property type="match status" value="1"/>
</dbReference>
<sequence>MSYSESDDESEGLPSQLQFSARPEWSDVVPIEQDDGPHAVVKIAYSDSFRETFNYIRACMQSNEMSERALDLTKVACRLNPANYTVWCYRRKLLYNLGCDLNEEITFIGQMIKENPKNYQVWEHRRLIVERLGHTANELTFLSDIIERDSKNYHAWQYRQWLLKTYSLWSDELNYVEHLLRDDIRNNSAWNQRYFVIAHTTGFKDEIIERELDFVEKRIELCPDNESAWNYLRGIVRFRSVNLNDQRIWNFCQNLYENKFQKDNFNNQQWKFLLAYMIELLIDDDRKEKQEENKKMINNLCERLAVQIDPIRKKYWQYIQEQLFESKSIRAANVNTFYNVIAQDGADPWVYKHTDGWYYSTRTTGGDVRIWRSRSLTSMDAGESQIVWRSPNSGAACKAIWAPELHFVQSRWYIYFAATTCDDRNENHRMFVIENTNADPFTSTFVWRGQITDATNKWAIDGTVLQHPSGQLYFIWSGWQGDVDERQILYIAQMSNPWTISSARVEIARPVYSWETNHRPYVNEGPQVTIRNGVISLVYSASGSWTNDYCLGLMTASINSNLMDAASWVKQTNPIFRSGNSIYGPGHQSFTKSPDDREDWIIYHSARYSGSGWTRQVRAQQFTWNADSTPNLGSPMNPNIPIRIPSGDQLRDRYEAEHARLLNGPYQHAHPSASNGIKVGYIDFPDSTVEFTVHCAKAGTYIIVIRNGNGSAGNALATHWLSINNGNRIEIPIVYSGWDMWGASMIRTSLKQGANTLALTKGMNFAEIDEIDVFLHE</sequence>
<dbReference type="Gene3D" id="2.60.120.260">
    <property type="entry name" value="Galactose-binding domain-like"/>
    <property type="match status" value="1"/>
</dbReference>
<dbReference type="InterPro" id="IPR002088">
    <property type="entry name" value="Prenyl_trans_a"/>
</dbReference>
<dbReference type="InterPro" id="IPR005084">
    <property type="entry name" value="CBM6"/>
</dbReference>
<comment type="similarity">
    <text evidence="1">Belongs to the glycosyl hydrolase 43 family.</text>
</comment>
<feature type="domain" description="CBM6" evidence="8">
    <location>
        <begin position="652"/>
        <end position="774"/>
    </location>
</feature>
<evidence type="ECO:0000256" key="3">
    <source>
        <dbReference type="ARBA" id="ARBA00022801"/>
    </source>
</evidence>
<dbReference type="PANTHER" id="PTHR43817:SF1">
    <property type="entry name" value="HYDROLASE, FAMILY 43, PUTATIVE (AFU_ORTHOLOGUE AFUA_3G01660)-RELATED"/>
    <property type="match status" value="1"/>
</dbReference>
<name>A0A813NCP8_9BILA</name>
<dbReference type="Gene3D" id="1.25.40.120">
    <property type="entry name" value="Protein prenylyltransferase"/>
    <property type="match status" value="1"/>
</dbReference>
<feature type="active site" description="Proton acceptor" evidence="5">
    <location>
        <position position="347"/>
    </location>
</feature>
<dbReference type="GO" id="GO:0008318">
    <property type="term" value="F:protein prenyltransferase activity"/>
    <property type="evidence" value="ECO:0007669"/>
    <property type="project" value="InterPro"/>
</dbReference>
<keyword evidence="3" id="KW-0378">Hydrolase</keyword>
<evidence type="ECO:0000256" key="6">
    <source>
        <dbReference type="PIRSR" id="PIRSR606710-2"/>
    </source>
</evidence>
<evidence type="ECO:0000256" key="2">
    <source>
        <dbReference type="ARBA" id="ARBA00022729"/>
    </source>
</evidence>
<dbReference type="PROSITE" id="PS51147">
    <property type="entry name" value="PFTA"/>
    <property type="match status" value="5"/>
</dbReference>
<dbReference type="Gene3D" id="2.115.10.20">
    <property type="entry name" value="Glycosyl hydrolase domain, family 43"/>
    <property type="match status" value="1"/>
</dbReference>
<evidence type="ECO:0000313" key="9">
    <source>
        <dbReference type="EMBL" id="CAF0736653.1"/>
    </source>
</evidence>
<evidence type="ECO:0000256" key="1">
    <source>
        <dbReference type="ARBA" id="ARBA00009865"/>
    </source>
</evidence>
<dbReference type="GO" id="GO:0030246">
    <property type="term" value="F:carbohydrate binding"/>
    <property type="evidence" value="ECO:0007669"/>
    <property type="project" value="InterPro"/>
</dbReference>
<proteinExistence type="inferred from homology"/>
<dbReference type="InterPro" id="IPR006710">
    <property type="entry name" value="Glyco_hydro_43"/>
</dbReference>
<dbReference type="EMBL" id="CAJNOG010000007">
    <property type="protein sequence ID" value="CAF0736653.1"/>
    <property type="molecule type" value="Genomic_DNA"/>
</dbReference>
<evidence type="ECO:0000256" key="5">
    <source>
        <dbReference type="PIRSR" id="PIRSR606710-1"/>
    </source>
</evidence>
<feature type="region of interest" description="Disordered" evidence="7">
    <location>
        <begin position="1"/>
        <end position="21"/>
    </location>
</feature>
<keyword evidence="4" id="KW-0326">Glycosidase</keyword>
<protein>
    <recommendedName>
        <fullName evidence="8">CBM6 domain-containing protein</fullName>
    </recommendedName>
</protein>
<organism evidence="9 10">
    <name type="scientific">Adineta steineri</name>
    <dbReference type="NCBI Taxonomy" id="433720"/>
    <lineage>
        <taxon>Eukaryota</taxon>
        <taxon>Metazoa</taxon>
        <taxon>Spiralia</taxon>
        <taxon>Gnathifera</taxon>
        <taxon>Rotifera</taxon>
        <taxon>Eurotatoria</taxon>
        <taxon>Bdelloidea</taxon>
        <taxon>Adinetida</taxon>
        <taxon>Adinetidae</taxon>
        <taxon>Adineta</taxon>
    </lineage>
</organism>
<feature type="compositionally biased region" description="Acidic residues" evidence="7">
    <location>
        <begin position="1"/>
        <end position="11"/>
    </location>
</feature>
<dbReference type="InterPro" id="IPR008979">
    <property type="entry name" value="Galactose-bd-like_sf"/>
</dbReference>
<comment type="caution">
    <text evidence="9">The sequence shown here is derived from an EMBL/GenBank/DDBJ whole genome shotgun (WGS) entry which is preliminary data.</text>
</comment>
<keyword evidence="2" id="KW-0732">Signal</keyword>
<feature type="site" description="Important for catalytic activity, responsible for pKa modulation of the active site Glu and correct orientation of both the proton donor and substrate" evidence="6">
    <location>
        <position position="461"/>
    </location>
</feature>
<evidence type="ECO:0000259" key="8">
    <source>
        <dbReference type="PROSITE" id="PS51175"/>
    </source>
</evidence>
<dbReference type="SUPFAM" id="SSF75005">
    <property type="entry name" value="Arabinanase/levansucrase/invertase"/>
    <property type="match status" value="1"/>
</dbReference>
<dbReference type="AlphaFoldDB" id="A0A813NCP8"/>
<dbReference type="GO" id="GO:0004553">
    <property type="term" value="F:hydrolase activity, hydrolyzing O-glycosyl compounds"/>
    <property type="evidence" value="ECO:0007669"/>
    <property type="project" value="InterPro"/>
</dbReference>
<feature type="active site" description="Proton donor" evidence="5">
    <location>
        <position position="524"/>
    </location>
</feature>
<reference evidence="9" key="1">
    <citation type="submission" date="2021-02" db="EMBL/GenBank/DDBJ databases">
        <authorList>
            <person name="Nowell W R."/>
        </authorList>
    </citation>
    <scope>NUCLEOTIDE SEQUENCE</scope>
</reference>
<dbReference type="Proteomes" id="UP000663845">
    <property type="component" value="Unassembled WGS sequence"/>
</dbReference>
<dbReference type="PROSITE" id="PS51175">
    <property type="entry name" value="CBM6"/>
    <property type="match status" value="1"/>
</dbReference>
<evidence type="ECO:0000256" key="4">
    <source>
        <dbReference type="ARBA" id="ARBA00023295"/>
    </source>
</evidence>
<dbReference type="InterPro" id="IPR023296">
    <property type="entry name" value="Glyco_hydro_beta-prop_sf"/>
</dbReference>
<gene>
    <name evidence="9" type="ORF">JYZ213_LOCUS1602</name>
</gene>
<evidence type="ECO:0000256" key="7">
    <source>
        <dbReference type="SAM" id="MobiDB-lite"/>
    </source>
</evidence>